<evidence type="ECO:0000313" key="3">
    <source>
        <dbReference type="EMBL" id="GGM67899.1"/>
    </source>
</evidence>
<reference evidence="3" key="1">
    <citation type="journal article" date="2014" name="Int. J. Syst. Evol. Microbiol.">
        <title>Complete genome sequence of Corynebacterium casei LMG S-19264T (=DSM 44701T), isolated from a smear-ripened cheese.</title>
        <authorList>
            <consortium name="US DOE Joint Genome Institute (JGI-PGF)"/>
            <person name="Walter F."/>
            <person name="Albersmeier A."/>
            <person name="Kalinowski J."/>
            <person name="Ruckert C."/>
        </authorList>
    </citation>
    <scope>NUCLEOTIDE SEQUENCE</scope>
    <source>
        <strain evidence="3">CGMCC 4.5737</strain>
    </source>
</reference>
<sequence>MFRSREHPGCAQPSLSRRPLWQRLWILLVLIGFVGLSQPGWVMAEPKDLSQVPETLRQYVPGTAQWLTSPWMTEPTCRDRGGNWSLYVTYVMRDTPALLEFFQPELGGPNTALKAAILQGYRELPSRLTVPAGYCVDDVKQWAGADAQGKPFGFPWGNDSEHRTSYTCNDSGVGAERAPCNGFYLSCAGASDGPSKARCQVWNDFSDEYVRQVNELRRKAIQENPSSGQADTRTRVKSPSEIALDLATWVTKHGMEQVVAFVVENVTKLWSTFLEIVVKYSSANIEGKGFAKVYNLVAGVALALAFLGWIVSVASSWKAGRLQYTLVGGLKAVVGVTLAGVGAILMMSLADECTRQLAAVAGDLASQADWTTSLAKANPLVAVIVGALMALFLIFAIVFLIAIGPLVLVWALFGSFAAAGQVHAASAHWLARWAGRLTALCWAKFFMVATLMLSVALLMPLDAGESAMRQIVDVVQGLVLGVMFVLSPWLLWELVDFVSDRIGGGGASGGPASTAAAARTSGAASAAGAALGGVGSAVAGAVGTMMSNAADVARRGFGRDDGDSGGGSGTPTPTQPENQTGGSFGTTGNSPTKPSSAQGGTPSGANQPPAGPPGQSSGSGTAAGAPRPPANRGRVVASSPNPPTPKRGGGAPSGSGPTSGTSGGPAGGGGSPPTIPPPP</sequence>
<dbReference type="Proteomes" id="UP000637578">
    <property type="component" value="Unassembled WGS sequence"/>
</dbReference>
<feature type="transmembrane region" description="Helical" evidence="2">
    <location>
        <begin position="471"/>
        <end position="492"/>
    </location>
</feature>
<keyword evidence="4" id="KW-1185">Reference proteome</keyword>
<dbReference type="AlphaFoldDB" id="A0A8J3CHL8"/>
<organism evidence="3 4">
    <name type="scientific">Longimycelium tulufanense</name>
    <dbReference type="NCBI Taxonomy" id="907463"/>
    <lineage>
        <taxon>Bacteria</taxon>
        <taxon>Bacillati</taxon>
        <taxon>Actinomycetota</taxon>
        <taxon>Actinomycetes</taxon>
        <taxon>Pseudonocardiales</taxon>
        <taxon>Pseudonocardiaceae</taxon>
        <taxon>Longimycelium</taxon>
    </lineage>
</organism>
<dbReference type="EMBL" id="BMMK01000022">
    <property type="protein sequence ID" value="GGM67899.1"/>
    <property type="molecule type" value="Genomic_DNA"/>
</dbReference>
<feature type="transmembrane region" description="Helical" evidence="2">
    <location>
        <begin position="326"/>
        <end position="347"/>
    </location>
</feature>
<keyword evidence="2" id="KW-0472">Membrane</keyword>
<feature type="transmembrane region" description="Helical" evidence="2">
    <location>
        <begin position="437"/>
        <end position="459"/>
    </location>
</feature>
<feature type="compositionally biased region" description="Low complexity" evidence="1">
    <location>
        <begin position="603"/>
        <end position="633"/>
    </location>
</feature>
<reference evidence="3" key="2">
    <citation type="submission" date="2020-09" db="EMBL/GenBank/DDBJ databases">
        <authorList>
            <person name="Sun Q."/>
            <person name="Zhou Y."/>
        </authorList>
    </citation>
    <scope>NUCLEOTIDE SEQUENCE</scope>
    <source>
        <strain evidence="3">CGMCC 4.5737</strain>
    </source>
</reference>
<evidence type="ECO:0000256" key="2">
    <source>
        <dbReference type="SAM" id="Phobius"/>
    </source>
</evidence>
<gene>
    <name evidence="3" type="ORF">GCM10012275_43080</name>
</gene>
<keyword evidence="2" id="KW-1133">Transmembrane helix</keyword>
<name>A0A8J3CHL8_9PSEU</name>
<feature type="transmembrane region" description="Helical" evidence="2">
    <location>
        <begin position="293"/>
        <end position="314"/>
    </location>
</feature>
<proteinExistence type="predicted"/>
<keyword evidence="2" id="KW-0812">Transmembrane</keyword>
<evidence type="ECO:0000256" key="1">
    <source>
        <dbReference type="SAM" id="MobiDB-lite"/>
    </source>
</evidence>
<protein>
    <submittedName>
        <fullName evidence="3">Uncharacterized protein</fullName>
    </submittedName>
</protein>
<feature type="region of interest" description="Disordered" evidence="1">
    <location>
        <begin position="555"/>
        <end position="679"/>
    </location>
</feature>
<comment type="caution">
    <text evidence="3">The sequence shown here is derived from an EMBL/GenBank/DDBJ whole genome shotgun (WGS) entry which is preliminary data.</text>
</comment>
<feature type="compositionally biased region" description="Gly residues" evidence="1">
    <location>
        <begin position="661"/>
        <end position="671"/>
    </location>
</feature>
<feature type="compositionally biased region" description="Polar residues" evidence="1">
    <location>
        <begin position="570"/>
        <end position="600"/>
    </location>
</feature>
<accession>A0A8J3CHL8</accession>
<feature type="transmembrane region" description="Helical" evidence="2">
    <location>
        <begin position="380"/>
        <end position="401"/>
    </location>
</feature>
<evidence type="ECO:0000313" key="4">
    <source>
        <dbReference type="Proteomes" id="UP000637578"/>
    </source>
</evidence>
<feature type="transmembrane region" description="Helical" evidence="2">
    <location>
        <begin position="408"/>
        <end position="431"/>
    </location>
</feature>